<keyword evidence="1" id="KW-0812">Transmembrane</keyword>
<comment type="caution">
    <text evidence="2">The sequence shown here is derived from an EMBL/GenBank/DDBJ whole genome shotgun (WGS) entry which is preliminary data.</text>
</comment>
<sequence length="60" mass="6799">MDINDVRGLGTVFALIAFIGIIAWAYSSSRKKRFEDDGDMIFKDDDIAQRSAEAEKKENE</sequence>
<protein>
    <submittedName>
        <fullName evidence="2">Uncharacterized protein</fullName>
    </submittedName>
</protein>
<evidence type="ECO:0000256" key="1">
    <source>
        <dbReference type="SAM" id="Phobius"/>
    </source>
</evidence>
<keyword evidence="1" id="KW-1133">Transmembrane helix</keyword>
<feature type="transmembrane region" description="Helical" evidence="1">
    <location>
        <begin position="6"/>
        <end position="26"/>
    </location>
</feature>
<dbReference type="AlphaFoldDB" id="Q1N684"/>
<dbReference type="Proteomes" id="UP000004263">
    <property type="component" value="Unassembled WGS sequence"/>
</dbReference>
<name>Q1N684_9GAMM</name>
<proteinExistence type="predicted"/>
<evidence type="ECO:0000313" key="2">
    <source>
        <dbReference type="EMBL" id="EAT13708.1"/>
    </source>
</evidence>
<dbReference type="HOGENOM" id="CLU_192294_2_0_6"/>
<dbReference type="STRING" id="207949.RED65_09959"/>
<dbReference type="RefSeq" id="WP_007017129.1">
    <property type="nucleotide sequence ID" value="NZ_CH724113.1"/>
</dbReference>
<dbReference type="CDD" id="cd01324">
    <property type="entry name" value="cbb3_Oxidase_CcoQ"/>
    <property type="match status" value="1"/>
</dbReference>
<dbReference type="EMBL" id="AAQH01000001">
    <property type="protein sequence ID" value="EAT13708.1"/>
    <property type="molecule type" value="Genomic_DNA"/>
</dbReference>
<dbReference type="InterPro" id="IPR008621">
    <property type="entry name" value="Cbb3-typ_cyt_oxidase_comp"/>
</dbReference>
<dbReference type="Pfam" id="PF05545">
    <property type="entry name" value="FixQ"/>
    <property type="match status" value="1"/>
</dbReference>
<organism evidence="2 3">
    <name type="scientific">Bermanella marisrubri</name>
    <dbReference type="NCBI Taxonomy" id="207949"/>
    <lineage>
        <taxon>Bacteria</taxon>
        <taxon>Pseudomonadati</taxon>
        <taxon>Pseudomonadota</taxon>
        <taxon>Gammaproteobacteria</taxon>
        <taxon>Oceanospirillales</taxon>
        <taxon>Oceanospirillaceae</taxon>
        <taxon>Bermanella</taxon>
    </lineage>
</organism>
<dbReference type="OrthoDB" id="6402501at2"/>
<accession>Q1N684</accession>
<keyword evidence="3" id="KW-1185">Reference proteome</keyword>
<reference evidence="2 3" key="1">
    <citation type="submission" date="2006-03" db="EMBL/GenBank/DDBJ databases">
        <authorList>
            <person name="Pinhassi J."/>
            <person name="Pedros-Alio C."/>
            <person name="Ferriera S."/>
            <person name="Johnson J."/>
            <person name="Kravitz S."/>
            <person name="Halpern A."/>
            <person name="Remington K."/>
            <person name="Beeson K."/>
            <person name="Tran B."/>
            <person name="Rogers Y.-H."/>
            <person name="Friedman R."/>
            <person name="Venter J.C."/>
        </authorList>
    </citation>
    <scope>NUCLEOTIDE SEQUENCE [LARGE SCALE GENOMIC DNA]</scope>
    <source>
        <strain evidence="2 3">RED65</strain>
    </source>
</reference>
<keyword evidence="1" id="KW-0472">Membrane</keyword>
<evidence type="ECO:0000313" key="3">
    <source>
        <dbReference type="Proteomes" id="UP000004263"/>
    </source>
</evidence>
<gene>
    <name evidence="2" type="ORF">RED65_09959</name>
</gene>